<dbReference type="InterPro" id="IPR000551">
    <property type="entry name" value="MerR-type_HTH_dom"/>
</dbReference>
<dbReference type="PRINTS" id="PR00040">
    <property type="entry name" value="HTHMERR"/>
</dbReference>
<dbReference type="GO" id="GO:0003700">
    <property type="term" value="F:DNA-binding transcription factor activity"/>
    <property type="evidence" value="ECO:0007669"/>
    <property type="project" value="InterPro"/>
</dbReference>
<organism evidence="6 7">
    <name type="scientific">Paenibacillus agilis</name>
    <dbReference type="NCBI Taxonomy" id="3020863"/>
    <lineage>
        <taxon>Bacteria</taxon>
        <taxon>Bacillati</taxon>
        <taxon>Bacillota</taxon>
        <taxon>Bacilli</taxon>
        <taxon>Bacillales</taxon>
        <taxon>Paenibacillaceae</taxon>
        <taxon>Paenibacillus</taxon>
    </lineage>
</organism>
<proteinExistence type="predicted"/>
<evidence type="ECO:0000313" key="7">
    <source>
        <dbReference type="Proteomes" id="UP000318102"/>
    </source>
</evidence>
<dbReference type="SUPFAM" id="SSF46955">
    <property type="entry name" value="Putative DNA-binding domain"/>
    <property type="match status" value="1"/>
</dbReference>
<sequence>MKIQDVSRMLGMSTRSIRYYEERGLLAPIQKEDNGYRMFRAEDIERLRLISWLRELGLSIEEVRSCLDKALAGDLASIRVHMMRRRKAFVEEIVQLKLLVQQMDQLIHIPEDTEGAILFMKLEQAAEQAKRIDEMRNSWEDRWNFDSQADQYDEKVSNVGDDAYHVHADYNKALQRACDEARIKPGDKGLDLGIGTGNLSARCMDNGAIMTGIDQSEQMLNRCREKWPAFRLLLGNMMALPVVNETFDFVVSTYALHHLTDEQKLIALQEIDQVLVLGGRVAIADLMFEDEAHRESYYTTLKEAGREEEIKWIEDEYYADRSRLLDWWNANGYETGAEQLGELVHIVYATKTSISN</sequence>
<dbReference type="CDD" id="cd00592">
    <property type="entry name" value="HTH_MerR-like"/>
    <property type="match status" value="1"/>
</dbReference>
<feature type="domain" description="HTH merR-type" evidence="5">
    <location>
        <begin position="1"/>
        <end position="69"/>
    </location>
</feature>
<dbReference type="RefSeq" id="WP_144993783.1">
    <property type="nucleotide sequence ID" value="NZ_VNJK01000004.1"/>
</dbReference>
<keyword evidence="2" id="KW-0805">Transcription regulation</keyword>
<dbReference type="InterPro" id="IPR041698">
    <property type="entry name" value="Methyltransf_25"/>
</dbReference>
<dbReference type="InterPro" id="IPR009061">
    <property type="entry name" value="DNA-bd_dom_put_sf"/>
</dbReference>
<keyword evidence="1" id="KW-0678">Repressor</keyword>
<dbReference type="SMART" id="SM00422">
    <property type="entry name" value="HTH_MERR"/>
    <property type="match status" value="1"/>
</dbReference>
<dbReference type="Proteomes" id="UP000318102">
    <property type="component" value="Unassembled WGS sequence"/>
</dbReference>
<dbReference type="Gene3D" id="1.10.1660.10">
    <property type="match status" value="1"/>
</dbReference>
<name>A0A559IHY2_9BACL</name>
<dbReference type="CDD" id="cd02440">
    <property type="entry name" value="AdoMet_MTases"/>
    <property type="match status" value="1"/>
</dbReference>
<dbReference type="PROSITE" id="PS50937">
    <property type="entry name" value="HTH_MERR_2"/>
    <property type="match status" value="1"/>
</dbReference>
<evidence type="ECO:0000256" key="4">
    <source>
        <dbReference type="ARBA" id="ARBA00023163"/>
    </source>
</evidence>
<keyword evidence="7" id="KW-1185">Reference proteome</keyword>
<evidence type="ECO:0000259" key="5">
    <source>
        <dbReference type="PROSITE" id="PS50937"/>
    </source>
</evidence>
<dbReference type="PANTHER" id="PTHR30204:SF69">
    <property type="entry name" value="MERR-FAMILY TRANSCRIPTIONAL REGULATOR"/>
    <property type="match status" value="1"/>
</dbReference>
<reference evidence="6 7" key="1">
    <citation type="submission" date="2019-07" db="EMBL/GenBank/DDBJ databases">
        <authorList>
            <person name="Kim J."/>
        </authorList>
    </citation>
    <scope>NUCLEOTIDE SEQUENCE [LARGE SCALE GENOMIC DNA]</scope>
    <source>
        <strain evidence="6 7">N4</strain>
    </source>
</reference>
<dbReference type="Pfam" id="PF13649">
    <property type="entry name" value="Methyltransf_25"/>
    <property type="match status" value="1"/>
</dbReference>
<dbReference type="GO" id="GO:0003677">
    <property type="term" value="F:DNA binding"/>
    <property type="evidence" value="ECO:0007669"/>
    <property type="project" value="UniProtKB-KW"/>
</dbReference>
<evidence type="ECO:0000313" key="6">
    <source>
        <dbReference type="EMBL" id="TVX87063.1"/>
    </source>
</evidence>
<dbReference type="AlphaFoldDB" id="A0A559IHY2"/>
<protein>
    <submittedName>
        <fullName evidence="6">MerR family transcriptional regulator</fullName>
    </submittedName>
</protein>
<dbReference type="InterPro" id="IPR047057">
    <property type="entry name" value="MerR_fam"/>
</dbReference>
<accession>A0A559IHY2</accession>
<dbReference type="OrthoDB" id="465705at2"/>
<evidence type="ECO:0000256" key="3">
    <source>
        <dbReference type="ARBA" id="ARBA00023125"/>
    </source>
</evidence>
<evidence type="ECO:0000256" key="1">
    <source>
        <dbReference type="ARBA" id="ARBA00022491"/>
    </source>
</evidence>
<comment type="caution">
    <text evidence="6">The sequence shown here is derived from an EMBL/GenBank/DDBJ whole genome shotgun (WGS) entry which is preliminary data.</text>
</comment>
<dbReference type="PANTHER" id="PTHR30204">
    <property type="entry name" value="REDOX-CYCLING DRUG-SENSING TRANSCRIPTIONAL ACTIVATOR SOXR"/>
    <property type="match status" value="1"/>
</dbReference>
<evidence type="ECO:0000256" key="2">
    <source>
        <dbReference type="ARBA" id="ARBA00023015"/>
    </source>
</evidence>
<dbReference type="InterPro" id="IPR029063">
    <property type="entry name" value="SAM-dependent_MTases_sf"/>
</dbReference>
<dbReference type="SUPFAM" id="SSF53335">
    <property type="entry name" value="S-adenosyl-L-methionine-dependent methyltransferases"/>
    <property type="match status" value="1"/>
</dbReference>
<gene>
    <name evidence="6" type="ORF">FPZ44_21405</name>
</gene>
<keyword evidence="3" id="KW-0238">DNA-binding</keyword>
<keyword evidence="4" id="KW-0804">Transcription</keyword>
<dbReference type="EMBL" id="VNJK01000004">
    <property type="protein sequence ID" value="TVX87063.1"/>
    <property type="molecule type" value="Genomic_DNA"/>
</dbReference>
<dbReference type="Gene3D" id="3.40.50.150">
    <property type="entry name" value="Vaccinia Virus protein VP39"/>
    <property type="match status" value="1"/>
</dbReference>
<dbReference type="Pfam" id="PF13411">
    <property type="entry name" value="MerR_1"/>
    <property type="match status" value="1"/>
</dbReference>